<dbReference type="Gene3D" id="2.170.130.10">
    <property type="entry name" value="TonB-dependent receptor, plug domain"/>
    <property type="match status" value="1"/>
</dbReference>
<dbReference type="CDD" id="cd01347">
    <property type="entry name" value="ligand_gated_channel"/>
    <property type="match status" value="1"/>
</dbReference>
<evidence type="ECO:0000256" key="8">
    <source>
        <dbReference type="ARBA" id="ARBA00023065"/>
    </source>
</evidence>
<evidence type="ECO:0000256" key="11">
    <source>
        <dbReference type="ARBA" id="ARBA00023237"/>
    </source>
</evidence>
<evidence type="ECO:0000256" key="9">
    <source>
        <dbReference type="ARBA" id="ARBA00023077"/>
    </source>
</evidence>
<dbReference type="PANTHER" id="PTHR30069">
    <property type="entry name" value="TONB-DEPENDENT OUTER MEMBRANE RECEPTOR"/>
    <property type="match status" value="1"/>
</dbReference>
<dbReference type="EMBL" id="UXAW01000046">
    <property type="protein sequence ID" value="VDC22932.1"/>
    <property type="molecule type" value="Genomic_DNA"/>
</dbReference>
<dbReference type="PANTHER" id="PTHR30069:SF53">
    <property type="entry name" value="COLICIN I RECEPTOR-RELATED"/>
    <property type="match status" value="1"/>
</dbReference>
<dbReference type="AlphaFoldDB" id="A0A3P5WPL6"/>
<dbReference type="Proteomes" id="UP000277498">
    <property type="component" value="Unassembled WGS sequence"/>
</dbReference>
<dbReference type="RefSeq" id="WP_124085303.1">
    <property type="nucleotide sequence ID" value="NZ_UXAW01000046.1"/>
</dbReference>
<dbReference type="OrthoDB" id="9760333at2"/>
<evidence type="ECO:0000259" key="15">
    <source>
        <dbReference type="SMART" id="SM00965"/>
    </source>
</evidence>
<evidence type="ECO:0000313" key="17">
    <source>
        <dbReference type="Proteomes" id="UP000277498"/>
    </source>
</evidence>
<feature type="compositionally biased region" description="Basic and acidic residues" evidence="14">
    <location>
        <begin position="553"/>
        <end position="570"/>
    </location>
</feature>
<evidence type="ECO:0000256" key="5">
    <source>
        <dbReference type="ARBA" id="ARBA00022692"/>
    </source>
</evidence>
<evidence type="ECO:0000256" key="2">
    <source>
        <dbReference type="ARBA" id="ARBA00022448"/>
    </source>
</evidence>
<dbReference type="GO" id="GO:0044718">
    <property type="term" value="P:siderophore transmembrane transport"/>
    <property type="evidence" value="ECO:0007669"/>
    <property type="project" value="TreeGrafter"/>
</dbReference>
<proteinExistence type="inferred from homology"/>
<evidence type="ECO:0000313" key="16">
    <source>
        <dbReference type="EMBL" id="VDC22932.1"/>
    </source>
</evidence>
<evidence type="ECO:0000256" key="1">
    <source>
        <dbReference type="ARBA" id="ARBA00004571"/>
    </source>
</evidence>
<comment type="subcellular location">
    <subcellularLocation>
        <location evidence="1 12">Cell outer membrane</location>
        <topology evidence="1 12">Multi-pass membrane protein</topology>
    </subcellularLocation>
</comment>
<dbReference type="InterPro" id="IPR039426">
    <property type="entry name" value="TonB-dep_rcpt-like"/>
</dbReference>
<keyword evidence="10 12" id="KW-0472">Membrane</keyword>
<keyword evidence="5 12" id="KW-0812">Transmembrane</keyword>
<dbReference type="SUPFAM" id="SSF56935">
    <property type="entry name" value="Porins"/>
    <property type="match status" value="1"/>
</dbReference>
<keyword evidence="3 12" id="KW-1134">Transmembrane beta strand</keyword>
<accession>A0A3P5WPL6</accession>
<dbReference type="Pfam" id="PF00593">
    <property type="entry name" value="TonB_dep_Rec_b-barrel"/>
    <property type="match status" value="1"/>
</dbReference>
<evidence type="ECO:0000256" key="14">
    <source>
        <dbReference type="SAM" id="MobiDB-lite"/>
    </source>
</evidence>
<evidence type="ECO:0000256" key="12">
    <source>
        <dbReference type="PROSITE-ProRule" id="PRU01360"/>
    </source>
</evidence>
<evidence type="ECO:0000256" key="4">
    <source>
        <dbReference type="ARBA" id="ARBA00022496"/>
    </source>
</evidence>
<keyword evidence="7" id="KW-0408">Iron</keyword>
<keyword evidence="16" id="KW-0675">Receptor</keyword>
<dbReference type="Pfam" id="PF07715">
    <property type="entry name" value="Plug"/>
    <property type="match status" value="1"/>
</dbReference>
<feature type="region of interest" description="Disordered" evidence="14">
    <location>
        <begin position="543"/>
        <end position="571"/>
    </location>
</feature>
<evidence type="ECO:0000256" key="6">
    <source>
        <dbReference type="ARBA" id="ARBA00022729"/>
    </source>
</evidence>
<reference evidence="16 17" key="1">
    <citation type="submission" date="2018-11" db="EMBL/GenBank/DDBJ databases">
        <authorList>
            <person name="Criscuolo A."/>
        </authorList>
    </citation>
    <scope>NUCLEOTIDE SEQUENCE [LARGE SCALE GENOMIC DNA]</scope>
    <source>
        <strain evidence="16">ACIP111625</strain>
    </source>
</reference>
<keyword evidence="11 12" id="KW-0998">Cell outer membrane</keyword>
<dbReference type="InterPro" id="IPR000531">
    <property type="entry name" value="Beta-barrel_TonB"/>
</dbReference>
<evidence type="ECO:0000256" key="7">
    <source>
        <dbReference type="ARBA" id="ARBA00023004"/>
    </source>
</evidence>
<dbReference type="InterPro" id="IPR012910">
    <property type="entry name" value="Plug_dom"/>
</dbReference>
<keyword evidence="2 12" id="KW-0813">Transport</keyword>
<evidence type="ECO:0000256" key="10">
    <source>
        <dbReference type="ARBA" id="ARBA00023136"/>
    </source>
</evidence>
<sequence length="763" mass="81047">MREKRAKPSAPEGDKDKMQYSAAFARMTRTARLAALLLAGAACAGSLPPAARADTAAGFDQPPLPLAQALNRIAERAGISVVIEGSAAGLTSPALRGPLTLDGALEAALAGSGASYGFTSDGSLTVRLPAAPDEDPGAGVKLGTIVLSATGHPQQLADAPAAMTVIPSAGLETRATASLADLMRNVPGLAVSGPGREGLPAITLRGMGQPYVLFMIDGRPLSASEEASYNGHGLNSKIGFLPPVAALDRIEIIRGPISALHGSGASGGVINVITRDIPETWGGSVTLGRSIAFDRLSGGGGEGRFFLGGPLTPGGLGLSVYGSANTRAEDDRAATGYLSQGQGAARRTILGARLRWAPDAVQSFDLDLQQSRLGFSRTLLSARAASETLVRDRMASLTHRIAWSGRATTTSFLQWEETDFRSGYVSGHDALTFNTRSSLAFGEQTLSFGYEYRFERTRHAPERLIGSPGTSPERWHQSLFVEGDLRLAPDLKLTLGLRGDRNENYGSALTPRLWLVWHLSPELTLKGGIGSGYRVPALKQADDAVAEPSGGDGRSRDRGNSALRPERSTNHEIGLMWERPSGLQFGATLFHTRFTDRIARTDLCRTPAGEAPACPLNGVSYVAVTQYVNEDSARLRGVELTLDVPLGDLRLNANYTWSDSKVTRGRNLGRPFHNLPRHMLNLGFDWAAGERLSLWGQARARSRAAALGRSAEIPGHVILDLGLTWEVTEAVSGALALYNVTGKTLDDVLPDGRRLWLGLSAEF</sequence>
<dbReference type="PROSITE" id="PS52016">
    <property type="entry name" value="TONB_DEPENDENT_REC_3"/>
    <property type="match status" value="1"/>
</dbReference>
<keyword evidence="6" id="KW-0732">Signal</keyword>
<feature type="domain" description="Secretin/TonB short N-terminal" evidence="15">
    <location>
        <begin position="79"/>
        <end position="129"/>
    </location>
</feature>
<dbReference type="GO" id="GO:0009279">
    <property type="term" value="C:cell outer membrane"/>
    <property type="evidence" value="ECO:0007669"/>
    <property type="project" value="UniProtKB-SubCell"/>
</dbReference>
<name>A0A3P5WPL6_9RHOB</name>
<dbReference type="SMART" id="SM00965">
    <property type="entry name" value="STN"/>
    <property type="match status" value="1"/>
</dbReference>
<dbReference type="InterPro" id="IPR036942">
    <property type="entry name" value="Beta-barrel_TonB_sf"/>
</dbReference>
<dbReference type="Gene3D" id="3.55.50.30">
    <property type="match status" value="1"/>
</dbReference>
<keyword evidence="17" id="KW-1185">Reference proteome</keyword>
<organism evidence="16 17">
    <name type="scientific">Pseudogemmobacter humi</name>
    <dbReference type="NCBI Taxonomy" id="2483812"/>
    <lineage>
        <taxon>Bacteria</taxon>
        <taxon>Pseudomonadati</taxon>
        <taxon>Pseudomonadota</taxon>
        <taxon>Alphaproteobacteria</taxon>
        <taxon>Rhodobacterales</taxon>
        <taxon>Paracoccaceae</taxon>
        <taxon>Pseudogemmobacter</taxon>
    </lineage>
</organism>
<gene>
    <name evidence="16" type="primary">cirA_1</name>
    <name evidence="16" type="ORF">XINFAN_00874</name>
</gene>
<dbReference type="GO" id="GO:0015344">
    <property type="term" value="F:siderophore uptake transmembrane transporter activity"/>
    <property type="evidence" value="ECO:0007669"/>
    <property type="project" value="TreeGrafter"/>
</dbReference>
<dbReference type="InterPro" id="IPR011662">
    <property type="entry name" value="Secretin/TonB_short_N"/>
</dbReference>
<comment type="similarity">
    <text evidence="12 13">Belongs to the TonB-dependent receptor family.</text>
</comment>
<keyword evidence="4" id="KW-0410">Iron transport</keyword>
<evidence type="ECO:0000256" key="13">
    <source>
        <dbReference type="RuleBase" id="RU003357"/>
    </source>
</evidence>
<keyword evidence="9 13" id="KW-0798">TonB box</keyword>
<evidence type="ECO:0000256" key="3">
    <source>
        <dbReference type="ARBA" id="ARBA00022452"/>
    </source>
</evidence>
<keyword evidence="8" id="KW-0406">Ion transport</keyword>
<dbReference type="Gene3D" id="2.40.170.20">
    <property type="entry name" value="TonB-dependent receptor, beta-barrel domain"/>
    <property type="match status" value="1"/>
</dbReference>
<protein>
    <submittedName>
        <fullName evidence="16">Colicin I receptor</fullName>
    </submittedName>
</protein>
<dbReference type="InterPro" id="IPR037066">
    <property type="entry name" value="Plug_dom_sf"/>
</dbReference>